<evidence type="ECO:0008006" key="5">
    <source>
        <dbReference type="Google" id="ProtNLM"/>
    </source>
</evidence>
<name>A0ABN0D1U2_9FIRM</name>
<sequence>MKRMRRVWRLVLAVVLVCGGSAVSTAKTILYVPQDDRPVDLAYTTETARAAGYTVLTPPAAYLSGASFTGNAEALASWVEAHAGQADAMVLSMDSLLYGGLADSRKHGEAMPVLQRRLQRVERWHRQYAQVPIYAFSTVMRSPWAGGRGVEPAYYLTYGRSIYSLAALQYKWHTGTLSAADKQAMFQLMGQIPLEYLQDWYSRRQKNMVLNERLIEDARNHVFTYFCLGHDDNSQHTQSSLEVAYLEKIAAAAGVTDFASFPGADQLGLLLIARAHNDFQQRHPTVQVLYPLGTGGETVPRYDGQAVEDTVAAHIQAIGGREVTTGRPDLLLAVYTPLLRGDGEAATVDNVPIMSASARTFLQQIRRATRQHIPVSIVDLTFSNGSDNTLLYGLYTQHMLYTPTAYNGWNTAGNAIGYGIGQGILAASMTAADRKNMLAVQYLDNWAYQANVRDYVQRMQLKMQRHVWEPCYAEEMTELQSLAKEQVQRYARLYLGLDPHTVEVTLPWRRLFEVAVQIRPQGDVPEEAQVRRQLREDRIKAREERVRAAAAALTQADGNEPADGKTPAQLAARQAYEDAVADWQRETVAAADARTIQEEEERAQTLRTWQPRL</sequence>
<keyword evidence="4" id="KW-1185">Reference proteome</keyword>
<feature type="region of interest" description="Disordered" evidence="1">
    <location>
        <begin position="591"/>
        <end position="613"/>
    </location>
</feature>
<reference evidence="3 4" key="1">
    <citation type="submission" date="2011-04" db="EMBL/GenBank/DDBJ databases">
        <authorList>
            <person name="Harkins D.M."/>
            <person name="Madupu R."/>
            <person name="Durkin A.S."/>
            <person name="Torralba M."/>
            <person name="Methe B."/>
            <person name="Sutton G.G."/>
            <person name="Nelson K.E."/>
        </authorList>
    </citation>
    <scope>NUCLEOTIDE SEQUENCE [LARGE SCALE GENOMIC DNA]</scope>
    <source>
        <strain evidence="3 4">UPII 199-6</strain>
    </source>
</reference>
<comment type="caution">
    <text evidence="3">The sequence shown here is derived from an EMBL/GenBank/DDBJ whole genome shotgun (WGS) entry which is preliminary data.</text>
</comment>
<accession>A0ABN0D1U2</accession>
<dbReference type="InterPro" id="IPR025394">
    <property type="entry name" value="DUF4127"/>
</dbReference>
<evidence type="ECO:0000256" key="2">
    <source>
        <dbReference type="SAM" id="SignalP"/>
    </source>
</evidence>
<feature type="signal peptide" evidence="2">
    <location>
        <begin position="1"/>
        <end position="26"/>
    </location>
</feature>
<proteinExistence type="predicted"/>
<protein>
    <recommendedName>
        <fullName evidence="5">DUF4127 family protein</fullName>
    </recommendedName>
</protein>
<organism evidence="3 4">
    <name type="scientific">Megasphaera lornae</name>
    <dbReference type="NCBI Taxonomy" id="1000568"/>
    <lineage>
        <taxon>Bacteria</taxon>
        <taxon>Bacillati</taxon>
        <taxon>Bacillota</taxon>
        <taxon>Negativicutes</taxon>
        <taxon>Veillonellales</taxon>
        <taxon>Veillonellaceae</taxon>
        <taxon>Megasphaera</taxon>
    </lineage>
</organism>
<keyword evidence="2" id="KW-0732">Signal</keyword>
<dbReference type="EMBL" id="AFIJ01000008">
    <property type="protein sequence ID" value="EGL41829.1"/>
    <property type="molecule type" value="Genomic_DNA"/>
</dbReference>
<dbReference type="Pfam" id="PF13552">
    <property type="entry name" value="DUF4127"/>
    <property type="match status" value="1"/>
</dbReference>
<evidence type="ECO:0000313" key="4">
    <source>
        <dbReference type="Proteomes" id="UP000004018"/>
    </source>
</evidence>
<feature type="chain" id="PRO_5045356895" description="DUF4127 family protein" evidence="2">
    <location>
        <begin position="27"/>
        <end position="613"/>
    </location>
</feature>
<evidence type="ECO:0000313" key="3">
    <source>
        <dbReference type="EMBL" id="EGL41829.1"/>
    </source>
</evidence>
<gene>
    <name evidence="3" type="ORF">HMPREF1039_0124</name>
</gene>
<evidence type="ECO:0000256" key="1">
    <source>
        <dbReference type="SAM" id="MobiDB-lite"/>
    </source>
</evidence>
<dbReference type="Proteomes" id="UP000004018">
    <property type="component" value="Unassembled WGS sequence"/>
</dbReference>